<feature type="transmembrane region" description="Helical" evidence="5">
    <location>
        <begin position="263"/>
        <end position="288"/>
    </location>
</feature>
<organism evidence="6 7">
    <name type="scientific">Rufibacter roseus</name>
    <dbReference type="NCBI Taxonomy" id="1567108"/>
    <lineage>
        <taxon>Bacteria</taxon>
        <taxon>Pseudomonadati</taxon>
        <taxon>Bacteroidota</taxon>
        <taxon>Cytophagia</taxon>
        <taxon>Cytophagales</taxon>
        <taxon>Hymenobacteraceae</taxon>
        <taxon>Rufibacter</taxon>
    </lineage>
</organism>
<evidence type="ECO:0000313" key="6">
    <source>
        <dbReference type="EMBL" id="MFC6997855.1"/>
    </source>
</evidence>
<dbReference type="Pfam" id="PF13520">
    <property type="entry name" value="AA_permease_2"/>
    <property type="match status" value="1"/>
</dbReference>
<evidence type="ECO:0000256" key="3">
    <source>
        <dbReference type="ARBA" id="ARBA00022989"/>
    </source>
</evidence>
<sequence length="494" mass="53145">MSQTSTGFKREIKLFDAIMLVAGSMIGSGIFIVSADIGRSVGSSGYLLLVWGLTGLMTIAGALSYGELTSLMPRAGGQYVYLRESYGKLTAFLYGWTLFLVIQSGTIAAVAVAFARFTGVLVPWFSEENVLLDLGVIKFTTVQLLAIGSIVLLTIINQQGVKNGTWIQNIFGSTKIIALFALLGFGLLLGTNAEMIALNFSNLWDAQSVSVDAESGAITRTTLSGWALMVGIGTAMIGSLFSSDAWNNIGFSGDEIVNPKRTIVMSMVIGTALVTILYILINVVYLTILPLQGDPAGTDALSRGIQFASNDRIGTAVAEVMGGAIATGGIAILIMISTFGCNNGVILSAPRVYYAMAKDGLFFPNMARLNKNGVPGAALTIQCVWASLLCLSGQYSDLLDYVIFAVLLFYILTIGGIFILRRTMPDAPRPYKAVGYPFIPALYMTMASFICLILLIYKPNYSWPGLIIVGIGVPVYYFFGKQFRKIQDPEEQEL</sequence>
<evidence type="ECO:0000256" key="5">
    <source>
        <dbReference type="SAM" id="Phobius"/>
    </source>
</evidence>
<dbReference type="Proteomes" id="UP001596405">
    <property type="component" value="Unassembled WGS sequence"/>
</dbReference>
<feature type="transmembrane region" description="Helical" evidence="5">
    <location>
        <begin position="461"/>
        <end position="479"/>
    </location>
</feature>
<gene>
    <name evidence="6" type="ORF">ACFQHR_09465</name>
</gene>
<feature type="transmembrane region" description="Helical" evidence="5">
    <location>
        <begin position="401"/>
        <end position="421"/>
    </location>
</feature>
<protein>
    <submittedName>
        <fullName evidence="6">APC family permease</fullName>
    </submittedName>
</protein>
<comment type="caution">
    <text evidence="6">The sequence shown here is derived from an EMBL/GenBank/DDBJ whole genome shotgun (WGS) entry which is preliminary data.</text>
</comment>
<keyword evidence="2 5" id="KW-0812">Transmembrane</keyword>
<feature type="transmembrane region" description="Helical" evidence="5">
    <location>
        <begin position="330"/>
        <end position="353"/>
    </location>
</feature>
<dbReference type="PIRSF" id="PIRSF006060">
    <property type="entry name" value="AA_transporter"/>
    <property type="match status" value="1"/>
</dbReference>
<evidence type="ECO:0000256" key="1">
    <source>
        <dbReference type="ARBA" id="ARBA00004141"/>
    </source>
</evidence>
<keyword evidence="7" id="KW-1185">Reference proteome</keyword>
<keyword evidence="4 5" id="KW-0472">Membrane</keyword>
<feature type="transmembrane region" description="Helical" evidence="5">
    <location>
        <begin position="46"/>
        <end position="68"/>
    </location>
</feature>
<feature type="transmembrane region" description="Helical" evidence="5">
    <location>
        <begin position="223"/>
        <end position="242"/>
    </location>
</feature>
<dbReference type="Gene3D" id="1.20.1740.10">
    <property type="entry name" value="Amino acid/polyamine transporter I"/>
    <property type="match status" value="1"/>
</dbReference>
<dbReference type="RefSeq" id="WP_066618334.1">
    <property type="nucleotide sequence ID" value="NZ_JBHSYQ010000003.1"/>
</dbReference>
<evidence type="ECO:0000256" key="4">
    <source>
        <dbReference type="ARBA" id="ARBA00023136"/>
    </source>
</evidence>
<feature type="transmembrane region" description="Helical" evidence="5">
    <location>
        <begin position="12"/>
        <end position="34"/>
    </location>
</feature>
<reference evidence="7" key="1">
    <citation type="journal article" date="2019" name="Int. J. Syst. Evol. Microbiol.">
        <title>The Global Catalogue of Microorganisms (GCM) 10K type strain sequencing project: providing services to taxonomists for standard genome sequencing and annotation.</title>
        <authorList>
            <consortium name="The Broad Institute Genomics Platform"/>
            <consortium name="The Broad Institute Genome Sequencing Center for Infectious Disease"/>
            <person name="Wu L."/>
            <person name="Ma J."/>
        </authorList>
    </citation>
    <scope>NUCLEOTIDE SEQUENCE [LARGE SCALE GENOMIC DNA]</scope>
    <source>
        <strain evidence="7">CGMCC 4.7393</strain>
    </source>
</reference>
<dbReference type="InterPro" id="IPR002293">
    <property type="entry name" value="AA/rel_permease1"/>
</dbReference>
<evidence type="ECO:0000313" key="7">
    <source>
        <dbReference type="Proteomes" id="UP001596405"/>
    </source>
</evidence>
<dbReference type="PANTHER" id="PTHR11785">
    <property type="entry name" value="AMINO ACID TRANSPORTER"/>
    <property type="match status" value="1"/>
</dbReference>
<name>A0ABW2DJM3_9BACT</name>
<feature type="transmembrane region" description="Helical" evidence="5">
    <location>
        <begin position="177"/>
        <end position="203"/>
    </location>
</feature>
<proteinExistence type="predicted"/>
<accession>A0ABW2DJM3</accession>
<dbReference type="EMBL" id="JBHSYQ010000003">
    <property type="protein sequence ID" value="MFC6997855.1"/>
    <property type="molecule type" value="Genomic_DNA"/>
</dbReference>
<evidence type="ECO:0000256" key="2">
    <source>
        <dbReference type="ARBA" id="ARBA00022692"/>
    </source>
</evidence>
<dbReference type="PANTHER" id="PTHR11785:SF512">
    <property type="entry name" value="SOBREMESA, ISOFORM B"/>
    <property type="match status" value="1"/>
</dbReference>
<dbReference type="InterPro" id="IPR050598">
    <property type="entry name" value="AminoAcid_Transporter"/>
</dbReference>
<keyword evidence="3 5" id="KW-1133">Transmembrane helix</keyword>
<feature type="transmembrane region" description="Helical" evidence="5">
    <location>
        <begin position="374"/>
        <end position="395"/>
    </location>
</feature>
<feature type="transmembrane region" description="Helical" evidence="5">
    <location>
        <begin position="433"/>
        <end position="455"/>
    </location>
</feature>
<feature type="transmembrane region" description="Helical" evidence="5">
    <location>
        <begin position="135"/>
        <end position="156"/>
    </location>
</feature>
<feature type="transmembrane region" description="Helical" evidence="5">
    <location>
        <begin position="89"/>
        <end position="115"/>
    </location>
</feature>
<comment type="subcellular location">
    <subcellularLocation>
        <location evidence="1">Membrane</location>
        <topology evidence="1">Multi-pass membrane protein</topology>
    </subcellularLocation>
</comment>